<evidence type="ECO:0000259" key="1">
    <source>
        <dbReference type="Pfam" id="PF00144"/>
    </source>
</evidence>
<dbReference type="Proteomes" id="UP000018291">
    <property type="component" value="Unassembled WGS sequence"/>
</dbReference>
<organism evidence="2 3">
    <name type="scientific">Candidatus Neomicrothrix parvicella RN1</name>
    <dbReference type="NCBI Taxonomy" id="1229780"/>
    <lineage>
        <taxon>Bacteria</taxon>
        <taxon>Bacillati</taxon>
        <taxon>Actinomycetota</taxon>
        <taxon>Acidimicrobiia</taxon>
        <taxon>Acidimicrobiales</taxon>
        <taxon>Microthrixaceae</taxon>
        <taxon>Candidatus Neomicrothrix</taxon>
    </lineage>
</organism>
<dbReference type="Pfam" id="PF00144">
    <property type="entry name" value="Beta-lactamase"/>
    <property type="match status" value="1"/>
</dbReference>
<keyword evidence="3" id="KW-1185">Reference proteome</keyword>
<dbReference type="InterPro" id="IPR001466">
    <property type="entry name" value="Beta-lactam-related"/>
</dbReference>
<dbReference type="Gene3D" id="3.40.710.10">
    <property type="entry name" value="DD-peptidase/beta-lactamase superfamily"/>
    <property type="match status" value="1"/>
</dbReference>
<sequence length="153" mass="16847">MDSPGWKGDDPRAKITLDDLLPMSSGLEWEESYSDAGADVIKSLGSDLDRAHYAANKPLVHEPGTFWAYSTGTANARSQRPGQRRFVDEHDTPGLCPVRAAVRPGRRVGWQAHPARGMGGLLTLAHTHHGRGPIRRSVVARPRTTRPVLRQRV</sequence>
<evidence type="ECO:0000313" key="3">
    <source>
        <dbReference type="Proteomes" id="UP000018291"/>
    </source>
</evidence>
<accession>R4Z351</accession>
<dbReference type="SUPFAM" id="SSF56601">
    <property type="entry name" value="beta-lactamase/transpeptidase-like"/>
    <property type="match status" value="1"/>
</dbReference>
<comment type="caution">
    <text evidence="2">The sequence shown here is derived from an EMBL/GenBank/DDBJ whole genome shotgun (WGS) entry which is preliminary data.</text>
</comment>
<proteinExistence type="predicted"/>
<reference evidence="2 3" key="1">
    <citation type="journal article" date="2013" name="ISME J.">
        <title>Metabolic model for the filamentous 'Candidatus Microthrix parvicella' based on genomic and metagenomic analyses.</title>
        <authorList>
            <person name="Jon McIlroy S."/>
            <person name="Kristiansen R."/>
            <person name="Albertsen M."/>
            <person name="Michael Karst S."/>
            <person name="Rossetti S."/>
            <person name="Lund Nielsen J."/>
            <person name="Tandoi V."/>
            <person name="James Seviour R."/>
            <person name="Nielsen P.H."/>
        </authorList>
    </citation>
    <scope>NUCLEOTIDE SEQUENCE [LARGE SCALE GENOMIC DNA]</scope>
    <source>
        <strain evidence="2 3">RN1</strain>
    </source>
</reference>
<dbReference type="eggNOG" id="COG1680">
    <property type="taxonomic scope" value="Bacteria"/>
</dbReference>
<dbReference type="AlphaFoldDB" id="R4Z351"/>
<protein>
    <recommendedName>
        <fullName evidence="1">Beta-lactamase-related domain-containing protein</fullName>
    </recommendedName>
</protein>
<dbReference type="STRING" id="1229780.BN381_60062"/>
<dbReference type="EMBL" id="CANL01000056">
    <property type="protein sequence ID" value="CCM65158.1"/>
    <property type="molecule type" value="Genomic_DNA"/>
</dbReference>
<gene>
    <name evidence="2" type="ORF">BN381_60062</name>
</gene>
<dbReference type="HOGENOM" id="CLU_1709883_0_0_11"/>
<feature type="domain" description="Beta-lactamase-related" evidence="1">
    <location>
        <begin position="10"/>
        <end position="75"/>
    </location>
</feature>
<evidence type="ECO:0000313" key="2">
    <source>
        <dbReference type="EMBL" id="CCM65158.1"/>
    </source>
</evidence>
<name>R4Z351_9ACTN</name>
<dbReference type="InterPro" id="IPR012338">
    <property type="entry name" value="Beta-lactam/transpept-like"/>
</dbReference>